<dbReference type="InterPro" id="IPR021724">
    <property type="entry name" value="DUF3297"/>
</dbReference>
<dbReference type="OrthoDB" id="8756821at2"/>
<evidence type="ECO:0000313" key="1">
    <source>
        <dbReference type="EMBL" id="RID98659.1"/>
    </source>
</evidence>
<dbReference type="Pfam" id="PF11730">
    <property type="entry name" value="DUF3297"/>
    <property type="match status" value="1"/>
</dbReference>
<proteinExistence type="predicted"/>
<name>A0A398C710_9BURK</name>
<dbReference type="EMBL" id="QXJC01000003">
    <property type="protein sequence ID" value="RID98659.1"/>
    <property type="molecule type" value="Genomic_DNA"/>
</dbReference>
<evidence type="ECO:0000313" key="2">
    <source>
        <dbReference type="Proteomes" id="UP000266302"/>
    </source>
</evidence>
<organism evidence="1 2">
    <name type="scientific">Simplicispira hankyongi</name>
    <dbReference type="NCBI Taxonomy" id="2315688"/>
    <lineage>
        <taxon>Bacteria</taxon>
        <taxon>Pseudomonadati</taxon>
        <taxon>Pseudomonadota</taxon>
        <taxon>Betaproteobacteria</taxon>
        <taxon>Burkholderiales</taxon>
        <taxon>Comamonadaceae</taxon>
        <taxon>Simplicispira</taxon>
    </lineage>
</organism>
<keyword evidence="2" id="KW-1185">Reference proteome</keyword>
<gene>
    <name evidence="1" type="ORF">D3F03_10660</name>
</gene>
<comment type="caution">
    <text evidence="1">The sequence shown here is derived from an EMBL/GenBank/DDBJ whole genome shotgun (WGS) entry which is preliminary data.</text>
</comment>
<dbReference type="RefSeq" id="WP_119109324.1">
    <property type="nucleotide sequence ID" value="NZ_QXJC01000003.1"/>
</dbReference>
<dbReference type="AlphaFoldDB" id="A0A398C710"/>
<protein>
    <submittedName>
        <fullName evidence="1">DUF3297 family protein</fullName>
    </submittedName>
</protein>
<accession>A0A398C710</accession>
<reference evidence="1 2" key="1">
    <citation type="submission" date="2018-09" db="EMBL/GenBank/DDBJ databases">
        <title>Draft genome of Simplicispira sp. NY-02.</title>
        <authorList>
            <person name="Im W.T."/>
        </authorList>
    </citation>
    <scope>NUCLEOTIDE SEQUENCE [LARGE SCALE GENOMIC DNA]</scope>
    <source>
        <strain evidence="1 2">NY-02</strain>
    </source>
</reference>
<sequence length="84" mass="9458">MTQPHVPPALPDRLSVDPRSAHHVAEVFQHDIGIRLNGKERFDVDEYCVSEGWVKVPAGRTLDRKGRPLLITLKGKVEAFYKPA</sequence>
<dbReference type="Proteomes" id="UP000266302">
    <property type="component" value="Unassembled WGS sequence"/>
</dbReference>